<sequence>MAQGLTYMNVAPVLARPEIARSYGLSPMSFETWARQQRGMA</sequence>
<organism evidence="1 2">
    <name type="scientific">Hyalangium minutum</name>
    <dbReference type="NCBI Taxonomy" id="394096"/>
    <lineage>
        <taxon>Bacteria</taxon>
        <taxon>Pseudomonadati</taxon>
        <taxon>Myxococcota</taxon>
        <taxon>Myxococcia</taxon>
        <taxon>Myxococcales</taxon>
        <taxon>Cystobacterineae</taxon>
        <taxon>Archangiaceae</taxon>
        <taxon>Hyalangium</taxon>
    </lineage>
</organism>
<accession>A0A085VSW9</accession>
<dbReference type="STRING" id="394096.DB31_6253"/>
<protein>
    <submittedName>
        <fullName evidence="1">NmrA-like family protein</fullName>
    </submittedName>
</protein>
<gene>
    <name evidence="1" type="ORF">DB31_6253</name>
</gene>
<comment type="caution">
    <text evidence="1">The sequence shown here is derived from an EMBL/GenBank/DDBJ whole genome shotgun (WGS) entry which is preliminary data.</text>
</comment>
<dbReference type="PATRIC" id="fig|394096.3.peg.8969"/>
<evidence type="ECO:0000313" key="1">
    <source>
        <dbReference type="EMBL" id="KFE58532.1"/>
    </source>
</evidence>
<dbReference type="AlphaFoldDB" id="A0A085VSW9"/>
<keyword evidence="2" id="KW-1185">Reference proteome</keyword>
<evidence type="ECO:0000313" key="2">
    <source>
        <dbReference type="Proteomes" id="UP000028725"/>
    </source>
</evidence>
<name>A0A085VSW9_9BACT</name>
<reference evidence="1 2" key="1">
    <citation type="submission" date="2014-04" db="EMBL/GenBank/DDBJ databases">
        <title>Genome assembly of Hyalangium minutum DSM 14724.</title>
        <authorList>
            <person name="Sharma G."/>
            <person name="Subramanian S."/>
        </authorList>
    </citation>
    <scope>NUCLEOTIDE SEQUENCE [LARGE SCALE GENOMIC DNA]</scope>
    <source>
        <strain evidence="1 2">DSM 14724</strain>
    </source>
</reference>
<dbReference type="Proteomes" id="UP000028725">
    <property type="component" value="Unassembled WGS sequence"/>
</dbReference>
<proteinExistence type="predicted"/>
<dbReference type="EMBL" id="JMCB01000035">
    <property type="protein sequence ID" value="KFE58532.1"/>
    <property type="molecule type" value="Genomic_DNA"/>
</dbReference>